<evidence type="ECO:0000313" key="8">
    <source>
        <dbReference type="EMBL" id="HGY54856.1"/>
    </source>
</evidence>
<keyword evidence="4 6" id="KW-0808">Transferase</keyword>
<dbReference type="CDD" id="cd11648">
    <property type="entry name" value="RsmI"/>
    <property type="match status" value="1"/>
</dbReference>
<dbReference type="InterPro" id="IPR008189">
    <property type="entry name" value="rRNA_ssu_MeTfrase_I"/>
</dbReference>
<accession>A0A7V4WUZ9</accession>
<dbReference type="Pfam" id="PF00590">
    <property type="entry name" value="TP_methylase"/>
    <property type="match status" value="1"/>
</dbReference>
<keyword evidence="5 6" id="KW-0949">S-adenosyl-L-methionine</keyword>
<keyword evidence="2 6" id="KW-0698">rRNA processing</keyword>
<dbReference type="InterPro" id="IPR018063">
    <property type="entry name" value="SAM_MeTrfase_RsmI_CS"/>
</dbReference>
<feature type="domain" description="Tetrapyrrole methylase" evidence="7">
    <location>
        <begin position="2"/>
        <end position="196"/>
    </location>
</feature>
<dbReference type="SUPFAM" id="SSF53790">
    <property type="entry name" value="Tetrapyrrole methylase"/>
    <property type="match status" value="1"/>
</dbReference>
<protein>
    <recommendedName>
        <fullName evidence="6">Ribosomal RNA small subunit methyltransferase I</fullName>
        <ecNumber evidence="6">2.1.1.198</ecNumber>
    </recommendedName>
    <alternativeName>
        <fullName evidence="6">16S rRNA 2'-O-ribose C1402 methyltransferase</fullName>
    </alternativeName>
    <alternativeName>
        <fullName evidence="6">rRNA (cytidine-2'-O-)-methyltransferase RsmI</fullName>
    </alternativeName>
</protein>
<evidence type="ECO:0000259" key="7">
    <source>
        <dbReference type="Pfam" id="PF00590"/>
    </source>
</evidence>
<comment type="subcellular location">
    <subcellularLocation>
        <location evidence="6">Cytoplasm</location>
    </subcellularLocation>
</comment>
<dbReference type="PANTHER" id="PTHR46111">
    <property type="entry name" value="RIBOSOMAL RNA SMALL SUBUNIT METHYLTRANSFERASE I"/>
    <property type="match status" value="1"/>
</dbReference>
<dbReference type="GO" id="GO:0070677">
    <property type="term" value="F:rRNA (cytosine-2'-O-)-methyltransferase activity"/>
    <property type="evidence" value="ECO:0007669"/>
    <property type="project" value="UniProtKB-UniRule"/>
</dbReference>
<dbReference type="PROSITE" id="PS01296">
    <property type="entry name" value="RSMI"/>
    <property type="match status" value="1"/>
</dbReference>
<dbReference type="Proteomes" id="UP000885779">
    <property type="component" value="Unassembled WGS sequence"/>
</dbReference>
<keyword evidence="1 6" id="KW-0963">Cytoplasm</keyword>
<sequence length="223" mass="24757">MVATPIGNLGDITYRAVHILKNVDLIAAEDTRKSRILLKHYLITTQLISYHSYNLKKQTPQLIRRLKKGQSLALISDAGTPGISDPGYQLVQAAIDESLRVVPIPGASALLAALVASGLPSNRFVYEGFLPLKKGRKTRLAQLAQEERTIVLYESPHRIQRTLRDLIEAFGDRSCVLARELTKMYEEMHRGTLSALLELANDKTLKGEMVLVIAGKEKDKKAT</sequence>
<organism evidence="8">
    <name type="scientific">Caldithrix abyssi</name>
    <dbReference type="NCBI Taxonomy" id="187145"/>
    <lineage>
        <taxon>Bacteria</taxon>
        <taxon>Pseudomonadati</taxon>
        <taxon>Calditrichota</taxon>
        <taxon>Calditrichia</taxon>
        <taxon>Calditrichales</taxon>
        <taxon>Calditrichaceae</taxon>
        <taxon>Caldithrix</taxon>
    </lineage>
</organism>
<comment type="catalytic activity">
    <reaction evidence="6">
        <text>cytidine(1402) in 16S rRNA + S-adenosyl-L-methionine = 2'-O-methylcytidine(1402) in 16S rRNA + S-adenosyl-L-homocysteine + H(+)</text>
        <dbReference type="Rhea" id="RHEA:42924"/>
        <dbReference type="Rhea" id="RHEA-COMP:10285"/>
        <dbReference type="Rhea" id="RHEA-COMP:10286"/>
        <dbReference type="ChEBI" id="CHEBI:15378"/>
        <dbReference type="ChEBI" id="CHEBI:57856"/>
        <dbReference type="ChEBI" id="CHEBI:59789"/>
        <dbReference type="ChEBI" id="CHEBI:74495"/>
        <dbReference type="ChEBI" id="CHEBI:82748"/>
        <dbReference type="EC" id="2.1.1.198"/>
    </reaction>
</comment>
<evidence type="ECO:0000256" key="2">
    <source>
        <dbReference type="ARBA" id="ARBA00022552"/>
    </source>
</evidence>
<comment type="similarity">
    <text evidence="6">Belongs to the methyltransferase superfamily. RsmI family.</text>
</comment>
<dbReference type="AlphaFoldDB" id="A0A7V4WUZ9"/>
<proteinExistence type="inferred from homology"/>
<dbReference type="InterPro" id="IPR000878">
    <property type="entry name" value="4pyrrol_Mease"/>
</dbReference>
<gene>
    <name evidence="6 8" type="primary">rsmI</name>
    <name evidence="8" type="ORF">ENK44_04080</name>
</gene>
<keyword evidence="3 6" id="KW-0489">Methyltransferase</keyword>
<comment type="function">
    <text evidence="6">Catalyzes the 2'-O-methylation of the ribose of cytidine 1402 (C1402) in 16S rRNA.</text>
</comment>
<evidence type="ECO:0000256" key="5">
    <source>
        <dbReference type="ARBA" id="ARBA00022691"/>
    </source>
</evidence>
<evidence type="ECO:0000256" key="6">
    <source>
        <dbReference type="HAMAP-Rule" id="MF_01877"/>
    </source>
</evidence>
<dbReference type="InterPro" id="IPR035996">
    <property type="entry name" value="4pyrrol_Methylase_sf"/>
</dbReference>
<name>A0A7V4WUZ9_CALAY</name>
<dbReference type="PIRSF" id="PIRSF005917">
    <property type="entry name" value="MTase_YraL"/>
    <property type="match status" value="1"/>
</dbReference>
<dbReference type="NCBIfam" id="TIGR00096">
    <property type="entry name" value="16S rRNA (cytidine(1402)-2'-O)-methyltransferase"/>
    <property type="match status" value="1"/>
</dbReference>
<dbReference type="FunFam" id="3.30.950.10:FF:000002">
    <property type="entry name" value="Ribosomal RNA small subunit methyltransferase I"/>
    <property type="match status" value="1"/>
</dbReference>
<dbReference type="InterPro" id="IPR014777">
    <property type="entry name" value="4pyrrole_Mease_sub1"/>
</dbReference>
<evidence type="ECO:0000256" key="1">
    <source>
        <dbReference type="ARBA" id="ARBA00022490"/>
    </source>
</evidence>
<comment type="caution">
    <text evidence="8">The sequence shown here is derived from an EMBL/GenBank/DDBJ whole genome shotgun (WGS) entry which is preliminary data.</text>
</comment>
<dbReference type="GO" id="GO:0005737">
    <property type="term" value="C:cytoplasm"/>
    <property type="evidence" value="ECO:0007669"/>
    <property type="project" value="UniProtKB-SubCell"/>
</dbReference>
<dbReference type="PANTHER" id="PTHR46111:SF1">
    <property type="entry name" value="RIBOSOMAL RNA SMALL SUBUNIT METHYLTRANSFERASE I"/>
    <property type="match status" value="1"/>
</dbReference>
<dbReference type="Gene3D" id="3.40.1010.10">
    <property type="entry name" value="Cobalt-precorrin-4 Transmethylase, Domain 1"/>
    <property type="match status" value="1"/>
</dbReference>
<evidence type="ECO:0000256" key="3">
    <source>
        <dbReference type="ARBA" id="ARBA00022603"/>
    </source>
</evidence>
<dbReference type="Gene3D" id="3.30.950.10">
    <property type="entry name" value="Methyltransferase, Cobalt-precorrin-4 Transmethylase, Domain 2"/>
    <property type="match status" value="1"/>
</dbReference>
<dbReference type="EMBL" id="DRQG01000034">
    <property type="protein sequence ID" value="HGY54856.1"/>
    <property type="molecule type" value="Genomic_DNA"/>
</dbReference>
<reference evidence="8" key="1">
    <citation type="journal article" date="2020" name="mSystems">
        <title>Genome- and Community-Level Interaction Insights into Carbon Utilization and Element Cycling Functions of Hydrothermarchaeota in Hydrothermal Sediment.</title>
        <authorList>
            <person name="Zhou Z."/>
            <person name="Liu Y."/>
            <person name="Xu W."/>
            <person name="Pan J."/>
            <person name="Luo Z.H."/>
            <person name="Li M."/>
        </authorList>
    </citation>
    <scope>NUCLEOTIDE SEQUENCE [LARGE SCALE GENOMIC DNA]</scope>
    <source>
        <strain evidence="8">HyVt-577</strain>
    </source>
</reference>
<dbReference type="FunFam" id="3.40.1010.10:FF:000007">
    <property type="entry name" value="Ribosomal RNA small subunit methyltransferase I"/>
    <property type="match status" value="1"/>
</dbReference>
<dbReference type="EC" id="2.1.1.198" evidence="6"/>
<dbReference type="HAMAP" id="MF_01877">
    <property type="entry name" value="16SrRNA_methyltr_I"/>
    <property type="match status" value="1"/>
</dbReference>
<dbReference type="InterPro" id="IPR014776">
    <property type="entry name" value="4pyrrole_Mease_sub2"/>
</dbReference>
<evidence type="ECO:0000256" key="4">
    <source>
        <dbReference type="ARBA" id="ARBA00022679"/>
    </source>
</evidence>